<dbReference type="Pfam" id="PF05368">
    <property type="entry name" value="NmrA"/>
    <property type="match status" value="1"/>
</dbReference>
<evidence type="ECO:0000313" key="3">
    <source>
        <dbReference type="Proteomes" id="UP000184418"/>
    </source>
</evidence>
<dbReference type="Gene3D" id="3.40.50.720">
    <property type="entry name" value="NAD(P)-binding Rossmann-like Domain"/>
    <property type="match status" value="1"/>
</dbReference>
<dbReference type="InterPro" id="IPR051604">
    <property type="entry name" value="Ergot_Alk_Oxidoreductase"/>
</dbReference>
<evidence type="ECO:0000313" key="2">
    <source>
        <dbReference type="EMBL" id="SHI35560.1"/>
    </source>
</evidence>
<dbReference type="OrthoDB" id="2149806at2"/>
<dbReference type="InterPro" id="IPR008030">
    <property type="entry name" value="NmrA-like"/>
</dbReference>
<dbReference type="EMBL" id="FQYN01000001">
    <property type="protein sequence ID" value="SHI35560.1"/>
    <property type="molecule type" value="Genomic_DNA"/>
</dbReference>
<evidence type="ECO:0000259" key="1">
    <source>
        <dbReference type="Pfam" id="PF05368"/>
    </source>
</evidence>
<organism evidence="2 3">
    <name type="scientific">Hymenobacter daecheongensis DSM 21074</name>
    <dbReference type="NCBI Taxonomy" id="1121955"/>
    <lineage>
        <taxon>Bacteria</taxon>
        <taxon>Pseudomonadati</taxon>
        <taxon>Bacteroidota</taxon>
        <taxon>Cytophagia</taxon>
        <taxon>Cytophagales</taxon>
        <taxon>Hymenobacteraceae</taxon>
        <taxon>Hymenobacter</taxon>
    </lineage>
</organism>
<dbReference type="PANTHER" id="PTHR43162:SF1">
    <property type="entry name" value="PRESTALK A DIFFERENTIATION PROTEIN A"/>
    <property type="match status" value="1"/>
</dbReference>
<feature type="domain" description="NmrA-like" evidence="1">
    <location>
        <begin position="1"/>
        <end position="288"/>
    </location>
</feature>
<dbReference type="STRING" id="1121955.SAMN02745146_0630"/>
<name>A0A1M6AGD3_9BACT</name>
<dbReference type="SUPFAM" id="SSF51735">
    <property type="entry name" value="NAD(P)-binding Rossmann-fold domains"/>
    <property type="match status" value="1"/>
</dbReference>
<dbReference type="PANTHER" id="PTHR43162">
    <property type="match status" value="1"/>
</dbReference>
<sequence length="305" mass="32515">MTKHFVITGATGHIGTALVHELLRKGYRVTAVARPSARLDALRAAGAETQAGDLHDTAFLTEALRGADAAFLMIPPNVTAPDVLEHMRQVGESVAQAVRAAGLKQAVHLSSIGADLSGGTGPVVGLHRQEARLNQIEDLRVAHLRPAYFMENLLANVGLIQHMGIMGSGMRPELAFPMVATKDIAAKAAELLEKADFAAGAVHYVLGPQNYSQQDAARAIGQAIGRPELPYVQFPYEDAKKGMIGAGLSESMAGLYDEMTRNMNEEKVMVREPRTAESTTPTTLSEFAQHVFAPAFRGATAAQPA</sequence>
<accession>A0A1M6AGD3</accession>
<dbReference type="RefSeq" id="WP_073105171.1">
    <property type="nucleotide sequence ID" value="NZ_FQYN01000001.1"/>
</dbReference>
<dbReference type="Gene3D" id="3.90.25.10">
    <property type="entry name" value="UDP-galactose 4-epimerase, domain 1"/>
    <property type="match status" value="1"/>
</dbReference>
<dbReference type="InterPro" id="IPR036291">
    <property type="entry name" value="NAD(P)-bd_dom_sf"/>
</dbReference>
<protein>
    <submittedName>
        <fullName evidence="2">Uncharacterized conserved protein YbjT, contains NAD(P)-binding and DUF2867 domains</fullName>
    </submittedName>
</protein>
<dbReference type="AlphaFoldDB" id="A0A1M6AGD3"/>
<dbReference type="Proteomes" id="UP000184418">
    <property type="component" value="Unassembled WGS sequence"/>
</dbReference>
<gene>
    <name evidence="2" type="ORF">SAMN02745146_0630</name>
</gene>
<reference evidence="2 3" key="1">
    <citation type="submission" date="2016-11" db="EMBL/GenBank/DDBJ databases">
        <authorList>
            <person name="Jaros S."/>
            <person name="Januszkiewicz K."/>
            <person name="Wedrychowicz H."/>
        </authorList>
    </citation>
    <scope>NUCLEOTIDE SEQUENCE [LARGE SCALE GENOMIC DNA]</scope>
    <source>
        <strain evidence="2 3">DSM 21074</strain>
    </source>
</reference>
<proteinExistence type="predicted"/>
<keyword evidence="3" id="KW-1185">Reference proteome</keyword>